<dbReference type="Proteomes" id="UP001610335">
    <property type="component" value="Unassembled WGS sequence"/>
</dbReference>
<gene>
    <name evidence="3" type="ORF">BDW59DRAFT_154613</name>
</gene>
<evidence type="ECO:0000256" key="1">
    <source>
        <dbReference type="ARBA" id="ARBA00023125"/>
    </source>
</evidence>
<protein>
    <recommendedName>
        <fullName evidence="5">SsDNA binding protein</fullName>
    </recommendedName>
</protein>
<keyword evidence="4" id="KW-1185">Reference proteome</keyword>
<comment type="caution">
    <text evidence="3">The sequence shown here is derived from an EMBL/GenBank/DDBJ whole genome shotgun (WGS) entry which is preliminary data.</text>
</comment>
<evidence type="ECO:0000313" key="3">
    <source>
        <dbReference type="EMBL" id="KAL2813811.1"/>
    </source>
</evidence>
<keyword evidence="1 2" id="KW-0238">DNA-binding</keyword>
<evidence type="ECO:0008006" key="5">
    <source>
        <dbReference type="Google" id="ProtNLM"/>
    </source>
</evidence>
<dbReference type="EMBL" id="JBFXLS010000136">
    <property type="protein sequence ID" value="KAL2813811.1"/>
    <property type="molecule type" value="Genomic_DNA"/>
</dbReference>
<dbReference type="Pfam" id="PF00436">
    <property type="entry name" value="SSB"/>
    <property type="match status" value="1"/>
</dbReference>
<organism evidence="3 4">
    <name type="scientific">Aspergillus cavernicola</name>
    <dbReference type="NCBI Taxonomy" id="176166"/>
    <lineage>
        <taxon>Eukaryota</taxon>
        <taxon>Fungi</taxon>
        <taxon>Dikarya</taxon>
        <taxon>Ascomycota</taxon>
        <taxon>Pezizomycotina</taxon>
        <taxon>Eurotiomycetes</taxon>
        <taxon>Eurotiomycetidae</taxon>
        <taxon>Eurotiales</taxon>
        <taxon>Aspergillaceae</taxon>
        <taxon>Aspergillus</taxon>
        <taxon>Aspergillus subgen. Nidulantes</taxon>
    </lineage>
</organism>
<dbReference type="Gene3D" id="2.40.50.140">
    <property type="entry name" value="Nucleic acid-binding proteins"/>
    <property type="match status" value="1"/>
</dbReference>
<reference evidence="3 4" key="1">
    <citation type="submission" date="2024-07" db="EMBL/GenBank/DDBJ databases">
        <title>Section-level genome sequencing and comparative genomics of Aspergillus sections Usti and Cavernicolus.</title>
        <authorList>
            <consortium name="Lawrence Berkeley National Laboratory"/>
            <person name="Nybo J.L."/>
            <person name="Vesth T.C."/>
            <person name="Theobald S."/>
            <person name="Frisvad J.C."/>
            <person name="Larsen T.O."/>
            <person name="Kjaerboelling I."/>
            <person name="Rothschild-Mancinelli K."/>
            <person name="Lyhne E.K."/>
            <person name="Kogle M.E."/>
            <person name="Barry K."/>
            <person name="Clum A."/>
            <person name="Na H."/>
            <person name="Ledsgaard L."/>
            <person name="Lin J."/>
            <person name="Lipzen A."/>
            <person name="Kuo A."/>
            <person name="Riley R."/>
            <person name="Mondo S."/>
            <person name="LaButti K."/>
            <person name="Haridas S."/>
            <person name="Pangalinan J."/>
            <person name="Salamov A.A."/>
            <person name="Simmons B.A."/>
            <person name="Magnuson J.K."/>
            <person name="Chen J."/>
            <person name="Drula E."/>
            <person name="Henrissat B."/>
            <person name="Wiebenga A."/>
            <person name="Lubbers R.J."/>
            <person name="Gomes A.C."/>
            <person name="Makela M.R."/>
            <person name="Stajich J."/>
            <person name="Grigoriev I.V."/>
            <person name="Mortensen U.H."/>
            <person name="De vries R.P."/>
            <person name="Baker S.E."/>
            <person name="Andersen M.R."/>
        </authorList>
    </citation>
    <scope>NUCLEOTIDE SEQUENCE [LARGE SCALE GENOMIC DNA]</scope>
    <source>
        <strain evidence="3 4">CBS 600.67</strain>
    </source>
</reference>
<evidence type="ECO:0000256" key="2">
    <source>
        <dbReference type="PROSITE-ProRule" id="PRU00252"/>
    </source>
</evidence>
<dbReference type="InterPro" id="IPR012340">
    <property type="entry name" value="NA-bd_OB-fold"/>
</dbReference>
<dbReference type="CDD" id="cd04496">
    <property type="entry name" value="SSB_OBF"/>
    <property type="match status" value="1"/>
</dbReference>
<proteinExistence type="predicted"/>
<accession>A0ABR4HE95</accession>
<dbReference type="InterPro" id="IPR000424">
    <property type="entry name" value="Primosome_PriB/ssb"/>
</dbReference>
<dbReference type="PROSITE" id="PS50935">
    <property type="entry name" value="SSB"/>
    <property type="match status" value="1"/>
</dbReference>
<name>A0ABR4HE95_9EURO</name>
<evidence type="ECO:0000313" key="4">
    <source>
        <dbReference type="Proteomes" id="UP001610335"/>
    </source>
</evidence>
<dbReference type="SUPFAM" id="SSF50249">
    <property type="entry name" value="Nucleic acid-binding proteins"/>
    <property type="match status" value="1"/>
</dbReference>
<sequence>MSAFATSSLRPMLRAAPRAAPSARSFSASAAHSLARMTITGRLAMAPELKTVSTGQEVVHYSVGAYQLVREKRPTSWFKIANFVSEGPQRDFLLSLPKGTLVCVEADAQYKKFTDHDGREQRVLSLYQRNLEVLSRPNNSTEQRNNEHTESE</sequence>